<dbReference type="EMBL" id="CP089982">
    <property type="protein sequence ID" value="WXA96888.1"/>
    <property type="molecule type" value="Genomic_DNA"/>
</dbReference>
<gene>
    <name evidence="2" type="ORF">LZC95_08565</name>
</gene>
<feature type="transmembrane region" description="Helical" evidence="1">
    <location>
        <begin position="24"/>
        <end position="44"/>
    </location>
</feature>
<name>A0ABZ2KE21_9BACT</name>
<proteinExistence type="predicted"/>
<protein>
    <submittedName>
        <fullName evidence="2">Uncharacterized protein</fullName>
    </submittedName>
</protein>
<sequence length="213" mass="23742">MNTDDPQRPSHATEGYPSGRRPGWMVVLALGTLVIGLVVGYFVGRFSLDREWRKPTVRITKENYEEASRDDADPTPAVDSVVMRPMPLRRTRDTVQERIAGDPVAPLVGSIGRNDGEVEMHLTVQNRGTCDVAKIEGIAYGFDAYNRPAKMNRHGEHYVAFTAPLPGDREPLRLRPDEKLVISEKLRYVDDASLALAEVTRVTCADGSVWKKP</sequence>
<keyword evidence="3" id="KW-1185">Reference proteome</keyword>
<keyword evidence="1" id="KW-0472">Membrane</keyword>
<keyword evidence="1" id="KW-1133">Transmembrane helix</keyword>
<reference evidence="2 3" key="1">
    <citation type="submission" date="2021-12" db="EMBL/GenBank/DDBJ databases">
        <title>Discovery of the Pendulisporaceae a myxobacterial family with distinct sporulation behavior and unique specialized metabolism.</title>
        <authorList>
            <person name="Garcia R."/>
            <person name="Popoff A."/>
            <person name="Bader C.D."/>
            <person name="Loehr J."/>
            <person name="Walesch S."/>
            <person name="Walt C."/>
            <person name="Boldt J."/>
            <person name="Bunk B."/>
            <person name="Haeckl F.J.F.P.J."/>
            <person name="Gunesch A.P."/>
            <person name="Birkelbach J."/>
            <person name="Nuebel U."/>
            <person name="Pietschmann T."/>
            <person name="Bach T."/>
            <person name="Mueller R."/>
        </authorList>
    </citation>
    <scope>NUCLEOTIDE SEQUENCE [LARGE SCALE GENOMIC DNA]</scope>
    <source>
        <strain evidence="2 3">MSr12523</strain>
    </source>
</reference>
<keyword evidence="1" id="KW-0812">Transmembrane</keyword>
<evidence type="ECO:0000313" key="3">
    <source>
        <dbReference type="Proteomes" id="UP001379533"/>
    </source>
</evidence>
<accession>A0ABZ2KE21</accession>
<evidence type="ECO:0000256" key="1">
    <source>
        <dbReference type="SAM" id="Phobius"/>
    </source>
</evidence>
<organism evidence="2 3">
    <name type="scientific">Pendulispora brunnea</name>
    <dbReference type="NCBI Taxonomy" id="2905690"/>
    <lineage>
        <taxon>Bacteria</taxon>
        <taxon>Pseudomonadati</taxon>
        <taxon>Myxococcota</taxon>
        <taxon>Myxococcia</taxon>
        <taxon>Myxococcales</taxon>
        <taxon>Sorangiineae</taxon>
        <taxon>Pendulisporaceae</taxon>
        <taxon>Pendulispora</taxon>
    </lineage>
</organism>
<dbReference type="Proteomes" id="UP001379533">
    <property type="component" value="Chromosome"/>
</dbReference>
<evidence type="ECO:0000313" key="2">
    <source>
        <dbReference type="EMBL" id="WXA96888.1"/>
    </source>
</evidence>
<dbReference type="RefSeq" id="WP_394847503.1">
    <property type="nucleotide sequence ID" value="NZ_CP089982.1"/>
</dbReference>